<reference evidence="2" key="1">
    <citation type="journal article" date="2019" name="Curr. Biol.">
        <title>Genome Sequence of Striga asiatica Provides Insight into the Evolution of Plant Parasitism.</title>
        <authorList>
            <person name="Yoshida S."/>
            <person name="Kim S."/>
            <person name="Wafula E.K."/>
            <person name="Tanskanen J."/>
            <person name="Kim Y.M."/>
            <person name="Honaas L."/>
            <person name="Yang Z."/>
            <person name="Spallek T."/>
            <person name="Conn C.E."/>
            <person name="Ichihashi Y."/>
            <person name="Cheong K."/>
            <person name="Cui S."/>
            <person name="Der J.P."/>
            <person name="Gundlach H."/>
            <person name="Jiao Y."/>
            <person name="Hori C."/>
            <person name="Ishida J.K."/>
            <person name="Kasahara H."/>
            <person name="Kiba T."/>
            <person name="Kim M.S."/>
            <person name="Koo N."/>
            <person name="Laohavisit A."/>
            <person name="Lee Y.H."/>
            <person name="Lumba S."/>
            <person name="McCourt P."/>
            <person name="Mortimer J.C."/>
            <person name="Mutuku J.M."/>
            <person name="Nomura T."/>
            <person name="Sasaki-Sekimoto Y."/>
            <person name="Seto Y."/>
            <person name="Wang Y."/>
            <person name="Wakatake T."/>
            <person name="Sakakibara H."/>
            <person name="Demura T."/>
            <person name="Yamaguchi S."/>
            <person name="Yoneyama K."/>
            <person name="Manabe R.I."/>
            <person name="Nelson D.C."/>
            <person name="Schulman A.H."/>
            <person name="Timko M.P."/>
            <person name="dePamphilis C.W."/>
            <person name="Choi D."/>
            <person name="Shirasu K."/>
        </authorList>
    </citation>
    <scope>NUCLEOTIDE SEQUENCE [LARGE SCALE GENOMIC DNA]</scope>
    <source>
        <strain evidence="2">cv. UVA1</strain>
    </source>
</reference>
<comment type="caution">
    <text evidence="1">The sequence shown here is derived from an EMBL/GenBank/DDBJ whole genome shotgun (WGS) entry which is preliminary data.</text>
</comment>
<accession>A0A5A7PSJ1</accession>
<keyword evidence="2" id="KW-1185">Reference proteome</keyword>
<dbReference type="EMBL" id="BKCP01004961">
    <property type="protein sequence ID" value="GER35257.1"/>
    <property type="molecule type" value="Genomic_DNA"/>
</dbReference>
<dbReference type="AlphaFoldDB" id="A0A5A7PSJ1"/>
<organism evidence="1 2">
    <name type="scientific">Striga asiatica</name>
    <name type="common">Asiatic witchweed</name>
    <name type="synonym">Buchnera asiatica</name>
    <dbReference type="NCBI Taxonomy" id="4170"/>
    <lineage>
        <taxon>Eukaryota</taxon>
        <taxon>Viridiplantae</taxon>
        <taxon>Streptophyta</taxon>
        <taxon>Embryophyta</taxon>
        <taxon>Tracheophyta</taxon>
        <taxon>Spermatophyta</taxon>
        <taxon>Magnoliopsida</taxon>
        <taxon>eudicotyledons</taxon>
        <taxon>Gunneridae</taxon>
        <taxon>Pentapetalae</taxon>
        <taxon>asterids</taxon>
        <taxon>lamiids</taxon>
        <taxon>Lamiales</taxon>
        <taxon>Orobanchaceae</taxon>
        <taxon>Buchnereae</taxon>
        <taxon>Striga</taxon>
    </lineage>
</organism>
<dbReference type="GO" id="GO:0016740">
    <property type="term" value="F:transferase activity"/>
    <property type="evidence" value="ECO:0007669"/>
    <property type="project" value="UniProtKB-KW"/>
</dbReference>
<evidence type="ECO:0000313" key="1">
    <source>
        <dbReference type="EMBL" id="GER35257.1"/>
    </source>
</evidence>
<keyword evidence="1" id="KW-0808">Transferase</keyword>
<sequence>MSWMITVGHQMSFRSGAIRSIGVREFAATTTAVILRDLAAATSGEWLRAEGITIAVGSRMVGGGLSISRVTVSTPDCSGTAILMVADFLRPIDSSGVRLGTVEEIIFPPFPGFGRVFYRAYHSPSPVMRQWLSRIQTHLVFFEEASCLLVAGHFGSGGNPP</sequence>
<name>A0A5A7PSJ1_STRAF</name>
<protein>
    <submittedName>
        <fullName evidence="1">Homoserine O-acetyltransferase</fullName>
    </submittedName>
</protein>
<evidence type="ECO:0000313" key="2">
    <source>
        <dbReference type="Proteomes" id="UP000325081"/>
    </source>
</evidence>
<gene>
    <name evidence="1" type="ORF">STAS_11531</name>
</gene>
<proteinExistence type="predicted"/>
<dbReference type="Proteomes" id="UP000325081">
    <property type="component" value="Unassembled WGS sequence"/>
</dbReference>